<evidence type="ECO:0000313" key="4">
    <source>
        <dbReference type="Proteomes" id="UP001596222"/>
    </source>
</evidence>
<name>A0ABW0A4J0_9ACTN</name>
<evidence type="ECO:0000313" key="3">
    <source>
        <dbReference type="EMBL" id="MFC5146942.1"/>
    </source>
</evidence>
<gene>
    <name evidence="3" type="ORF">ACFPP6_19905</name>
</gene>
<dbReference type="Proteomes" id="UP001596222">
    <property type="component" value="Unassembled WGS sequence"/>
</dbReference>
<keyword evidence="4" id="KW-1185">Reference proteome</keyword>
<feature type="transmembrane region" description="Helical" evidence="2">
    <location>
        <begin position="46"/>
        <end position="69"/>
    </location>
</feature>
<keyword evidence="2" id="KW-0812">Transmembrane</keyword>
<keyword evidence="2" id="KW-0472">Membrane</keyword>
<evidence type="ECO:0000256" key="1">
    <source>
        <dbReference type="SAM" id="MobiDB-lite"/>
    </source>
</evidence>
<reference evidence="4" key="1">
    <citation type="journal article" date="2019" name="Int. J. Syst. Evol. Microbiol.">
        <title>The Global Catalogue of Microorganisms (GCM) 10K type strain sequencing project: providing services to taxonomists for standard genome sequencing and annotation.</title>
        <authorList>
            <consortium name="The Broad Institute Genomics Platform"/>
            <consortium name="The Broad Institute Genome Sequencing Center for Infectious Disease"/>
            <person name="Wu L."/>
            <person name="Ma J."/>
        </authorList>
    </citation>
    <scope>NUCLEOTIDE SEQUENCE [LARGE SCALE GENOMIC DNA]</scope>
    <source>
        <strain evidence="4">CGMCC 4.1641</strain>
    </source>
</reference>
<feature type="region of interest" description="Disordered" evidence="1">
    <location>
        <begin position="1"/>
        <end position="25"/>
    </location>
</feature>
<accession>A0ABW0A4J0</accession>
<evidence type="ECO:0000256" key="2">
    <source>
        <dbReference type="SAM" id="Phobius"/>
    </source>
</evidence>
<sequence>MHDELELLRTANPVPSTDGPWRDGPLDADAERALNRLLHRDRIKRTGVLLIVRAEATVLALVGVLALSLSACR</sequence>
<protein>
    <submittedName>
        <fullName evidence="3">Uncharacterized protein</fullName>
    </submittedName>
</protein>
<dbReference type="EMBL" id="JBHSKJ010000011">
    <property type="protein sequence ID" value="MFC5146942.1"/>
    <property type="molecule type" value="Genomic_DNA"/>
</dbReference>
<comment type="caution">
    <text evidence="3">The sequence shown here is derived from an EMBL/GenBank/DDBJ whole genome shotgun (WGS) entry which is preliminary data.</text>
</comment>
<keyword evidence="2" id="KW-1133">Transmembrane helix</keyword>
<organism evidence="3 4">
    <name type="scientific">Streptomyces aureoversilis</name>
    <dbReference type="NCBI Taxonomy" id="67277"/>
    <lineage>
        <taxon>Bacteria</taxon>
        <taxon>Bacillati</taxon>
        <taxon>Actinomycetota</taxon>
        <taxon>Actinomycetes</taxon>
        <taxon>Kitasatosporales</taxon>
        <taxon>Streptomycetaceae</taxon>
        <taxon>Streptomyces</taxon>
    </lineage>
</organism>
<dbReference type="RefSeq" id="WP_382044029.1">
    <property type="nucleotide sequence ID" value="NZ_JBHSKJ010000011.1"/>
</dbReference>
<proteinExistence type="predicted"/>